<evidence type="ECO:0000313" key="3">
    <source>
        <dbReference type="Proteomes" id="UP000000445"/>
    </source>
</evidence>
<evidence type="ECO:0000313" key="2">
    <source>
        <dbReference type="EMBL" id="ACM22255.1"/>
    </source>
</evidence>
<dbReference type="EMBL" id="CP000916">
    <property type="protein sequence ID" value="ACM22255.1"/>
    <property type="molecule type" value="Genomic_DNA"/>
</dbReference>
<protein>
    <submittedName>
        <fullName evidence="2">Transcriptional regulator</fullName>
    </submittedName>
</protein>
<organism evidence="2 3">
    <name type="scientific">Thermotoga neapolitana (strain ATCC 49049 / DSM 4359 / NBRC 107923 / NS-E)</name>
    <dbReference type="NCBI Taxonomy" id="309803"/>
    <lineage>
        <taxon>Bacteria</taxon>
        <taxon>Thermotogati</taxon>
        <taxon>Thermotogota</taxon>
        <taxon>Thermotogae</taxon>
        <taxon>Thermotogales</taxon>
        <taxon>Thermotogaceae</taxon>
        <taxon>Thermotoga</taxon>
    </lineage>
</organism>
<dbReference type="KEGG" id="tna:CTN_0078"/>
<evidence type="ECO:0000256" key="1">
    <source>
        <dbReference type="SAM" id="MobiDB-lite"/>
    </source>
</evidence>
<keyword evidence="3" id="KW-1185">Reference proteome</keyword>
<dbReference type="AlphaFoldDB" id="B9KB58"/>
<dbReference type="HOGENOM" id="CLU_685007_0_0_0"/>
<accession>B9KB58</accession>
<feature type="compositionally biased region" description="Polar residues" evidence="1">
    <location>
        <begin position="358"/>
        <end position="368"/>
    </location>
</feature>
<proteinExistence type="predicted"/>
<sequence length="402" mass="46632">MTVSIHRVRIWQVHERMGLFFFEPPGEDPVDRKPSNDDGSFFSKDGECFLEISREHVTCCFYQTRFSSFELHNGKPGVFSLYVRVVRVRYVAVYLLDLSTEKPLKEVYGVGGLVHQHSSIHLPGTPPFCLPVVRFVSVPPHRHGRIEHPSESPRIQLFSDLLHRRIEPVLKEHTEFQVLSLRKFHHLVHVPCRECHGFFHKNVLSALQCLHRHLIVLSALCCDGYNIYVVSSENFPVILHSLRSFKTRFLKLIGGHVHPLFHQIAYGHRIEKIPRFNQSRNVLFLADPSASYQCYSQFHVLPPFRRWKVPEQRAQLLRSKEQTETSSSQCVQPRPLQLVCSISCSLFSCFQVSRSPCSRESMQGQNTKSQDRSETRLQRHSCPAPDGTFQQKREEKEPFPRT</sequence>
<name>B9KB58_THENN</name>
<feature type="compositionally biased region" description="Basic and acidic residues" evidence="1">
    <location>
        <begin position="391"/>
        <end position="402"/>
    </location>
</feature>
<dbReference type="Proteomes" id="UP000000445">
    <property type="component" value="Chromosome"/>
</dbReference>
<gene>
    <name evidence="2" type="ordered locus">CTN_0078</name>
</gene>
<feature type="region of interest" description="Disordered" evidence="1">
    <location>
        <begin position="358"/>
        <end position="402"/>
    </location>
</feature>
<reference evidence="2 3" key="1">
    <citation type="journal article" date="2009" name="Biosci. Biotechnol. Biochem.">
        <title>WeGAS: a web-based microbial genome annotation system.</title>
        <authorList>
            <person name="Lee D."/>
            <person name="Seo H."/>
            <person name="Park C."/>
            <person name="Park K."/>
        </authorList>
    </citation>
    <scope>NUCLEOTIDE SEQUENCE [LARGE SCALE GENOMIC DNA]</scope>
    <source>
        <strain evidence="3">ATCC 49049 / DSM 4359 / NBRC 107923 / NS-E</strain>
    </source>
</reference>